<organism evidence="2 3">
    <name type="scientific">Aspergillus oryzae</name>
    <name type="common">Yellow koji mold</name>
    <dbReference type="NCBI Taxonomy" id="5062"/>
    <lineage>
        <taxon>Eukaryota</taxon>
        <taxon>Fungi</taxon>
        <taxon>Dikarya</taxon>
        <taxon>Ascomycota</taxon>
        <taxon>Pezizomycotina</taxon>
        <taxon>Eurotiomycetes</taxon>
        <taxon>Eurotiomycetidae</taxon>
        <taxon>Eurotiales</taxon>
        <taxon>Aspergillaceae</taxon>
        <taxon>Aspergillus</taxon>
        <taxon>Aspergillus subgen. Circumdati</taxon>
    </lineage>
</organism>
<dbReference type="AlphaFoldDB" id="A0A1S9DLA8"/>
<sequence length="1234" mass="138567">MRPALSRLLKRPSALSVLDSLISAPIGIEQLESRYQCECLRRYRQTSRHSRSAQPVEAEQLASADFGTRPARPPLSFRVYEIQAPQTLSRNNGQTNDATTDIHAAGSPRSLLLQPEKLEFESDIGHTDDIGTRLVDDPSRRHDFTLWEELLRYRQRHYGDRGTLDIWEGLMTRVEGVQLPVSGDTADFFWQSFVDLGLKQEVILKELADYAFELWVKTGRRWDRFYESIVGGFLERGLTQQAVEWHKRLRDPHLSCPNDILSVLKAAINSSNTNTSHTTSAIPWKPQRHLIPAGLRAFENICRATYGHKIYGLAISTVLQSNCIDHVPRIHKLLVGRGDHPQSYEEIQPLIEHINEYGSPQFIQKLHRYASLRFPDQVEAISEDESDSRDGLVGQSEDQQPEPRGKAWLEEKPFKDDFGARLFATKALRFEMILSGLRMFGVTTIGPQSLREMATRAHGCQDIVDKLQELQNAGISVGDSVFARLLRKFATENRDILLSDLLHSDQHPDVLEDAQLQESLLLSYYVARDWRPYNLTLAIIGQIFEDKSDLANVHFRKFLAAGEWKMAIQVVDNMALRGATLSQESIDFIAERVLIPRAPGKPPRRDDIPATKEIKFVSHALRHGTSNGDLAVTELWVEVLKRLGMLNLWDELRKCCLWLARQYSSSSNTTRSIVSHPKKSPRDTGALSELHGDPLLRKIFSRNMQAAIVAWGFRTRVSQQRKWMVTQGRPYESMIPWVRGLVLLRELEKNGVHLSVAWIRRACRHRLAVLYGRHGLVNRRMNRMLRHENPYSVVRVLEDINLAWGEPSLFGDREIRDTKGLVNPPNRTRRRRIKKMSRYIFDAAHPGCLTFIITYPAAVNMLGFGLLALLPFAAAGTVLPRQTACNNSPDLCSKSYGEITHLGAHDSPFVRDASTGYSTSGNQYFNTTVQLDAGVRLISAQVHKKDSEWHLCHSSCELMDAGKLSTWLSEIKSWLDSNKNDVVTLLLVNSDDASASDLHAQFQTANLVDYAYTPTSQTTAPSSWPTLESLINNGTRLMTFVASLDASKNTVAPYLMDEFTYIWENPYDVTSPSNFSCNPDRPSSLQNDLSSALSSNRLPFMNHFLYQTVLSLEYPNSSYVSTTNAPSGGTGNLGDAATKCKEAYSRQPAFILVDFFDKGPAIKTVDNLNGVTNAVGRTNLTAATQTSGASTYSNVFKGLVELVQSAKLGSNPSMGEWVWVGGDWGSLLGGGITL</sequence>
<dbReference type="Proteomes" id="UP000190312">
    <property type="component" value="Unassembled WGS sequence"/>
</dbReference>
<dbReference type="GO" id="GO:0008081">
    <property type="term" value="F:phosphoric diester hydrolase activity"/>
    <property type="evidence" value="ECO:0007669"/>
    <property type="project" value="InterPro"/>
</dbReference>
<feature type="region of interest" description="Disordered" evidence="1">
    <location>
        <begin position="383"/>
        <end position="406"/>
    </location>
</feature>
<dbReference type="Gene3D" id="3.20.20.190">
    <property type="entry name" value="Phosphatidylinositol (PI) phosphodiesterase"/>
    <property type="match status" value="1"/>
</dbReference>
<name>A0A1S9DLA8_ASPOZ</name>
<evidence type="ECO:0000256" key="1">
    <source>
        <dbReference type="SAM" id="MobiDB-lite"/>
    </source>
</evidence>
<dbReference type="InterPro" id="IPR051057">
    <property type="entry name" value="PI-PLC_domain"/>
</dbReference>
<dbReference type="InterPro" id="IPR017946">
    <property type="entry name" value="PLC-like_Pdiesterase_TIM-brl"/>
</dbReference>
<dbReference type="eggNOG" id="ENOG502RUV2">
    <property type="taxonomic scope" value="Eukaryota"/>
</dbReference>
<evidence type="ECO:0000313" key="3">
    <source>
        <dbReference type="Proteomes" id="UP000190312"/>
    </source>
</evidence>
<dbReference type="GO" id="GO:0006629">
    <property type="term" value="P:lipid metabolic process"/>
    <property type="evidence" value="ECO:0007669"/>
    <property type="project" value="InterPro"/>
</dbReference>
<gene>
    <name evidence="2" type="ORF">OAory_01056180</name>
</gene>
<accession>A0A1S9DLA8</accession>
<protein>
    <submittedName>
        <fullName evidence="2">Uncharacterized protein</fullName>
    </submittedName>
</protein>
<dbReference type="VEuPathDB" id="FungiDB:AO090003001244"/>
<reference evidence="2 3" key="1">
    <citation type="submission" date="2016-10" db="EMBL/GenBank/DDBJ databases">
        <title>Genome sequencing of Aspergillus oryzae BCC7051.</title>
        <authorList>
            <person name="Thammarongtham C."/>
            <person name="Vorapreeda T."/>
            <person name="Nookaew I."/>
            <person name="Srisuk T."/>
            <person name="Land M."/>
            <person name="Jeennor S."/>
            <person name="Laoteng K."/>
        </authorList>
    </citation>
    <scope>NUCLEOTIDE SEQUENCE [LARGE SCALE GENOMIC DNA]</scope>
    <source>
        <strain evidence="2 3">BCC7051</strain>
    </source>
</reference>
<dbReference type="PANTHER" id="PTHR13593">
    <property type="match status" value="1"/>
</dbReference>
<dbReference type="Pfam" id="PF26146">
    <property type="entry name" value="PI-PLC_X"/>
    <property type="match status" value="1"/>
</dbReference>
<comment type="caution">
    <text evidence="2">The sequence shown here is derived from an EMBL/GenBank/DDBJ whole genome shotgun (WGS) entry which is preliminary data.</text>
</comment>
<dbReference type="SUPFAM" id="SSF51695">
    <property type="entry name" value="PLC-like phosphodiesterases"/>
    <property type="match status" value="1"/>
</dbReference>
<proteinExistence type="predicted"/>
<dbReference type="PANTHER" id="PTHR13593:SF80">
    <property type="entry name" value="PLC-LIKE PHOSPHODIESTERASE"/>
    <property type="match status" value="1"/>
</dbReference>
<dbReference type="OrthoDB" id="5366531at2759"/>
<evidence type="ECO:0000313" key="2">
    <source>
        <dbReference type="EMBL" id="OOO09810.1"/>
    </source>
</evidence>
<dbReference type="EMBL" id="MKZY01000004">
    <property type="protein sequence ID" value="OOO09810.1"/>
    <property type="molecule type" value="Genomic_DNA"/>
</dbReference>
<feature type="region of interest" description="Disordered" evidence="1">
    <location>
        <begin position="46"/>
        <end position="70"/>
    </location>
</feature>